<dbReference type="InterPro" id="IPR003346">
    <property type="entry name" value="Transposase_20"/>
</dbReference>
<comment type="caution">
    <text evidence="3">The sequence shown here is derived from an EMBL/GenBank/DDBJ whole genome shotgun (WGS) entry which is preliminary data.</text>
</comment>
<protein>
    <submittedName>
        <fullName evidence="3">IS110 family transposase</fullName>
    </submittedName>
</protein>
<dbReference type="GO" id="GO:0006313">
    <property type="term" value="P:DNA transposition"/>
    <property type="evidence" value="ECO:0007669"/>
    <property type="project" value="InterPro"/>
</dbReference>
<reference evidence="3 4" key="1">
    <citation type="submission" date="2017-09" db="EMBL/GenBank/DDBJ databases">
        <title>Comparative genomics of rhizobia isolated from Phaseolus vulgaris in China.</title>
        <authorList>
            <person name="Tong W."/>
        </authorList>
    </citation>
    <scope>NUCLEOTIDE SEQUENCE [LARGE SCALE GENOMIC DNA]</scope>
    <source>
        <strain evidence="3 4">PCH1</strain>
    </source>
</reference>
<evidence type="ECO:0000259" key="2">
    <source>
        <dbReference type="Pfam" id="PF02371"/>
    </source>
</evidence>
<dbReference type="AlphaFoldDB" id="A0A2A6LXA2"/>
<organism evidence="3 4">
    <name type="scientific">Rhizobium fredii</name>
    <name type="common">Sinorhizobium fredii</name>
    <dbReference type="NCBI Taxonomy" id="380"/>
    <lineage>
        <taxon>Bacteria</taxon>
        <taxon>Pseudomonadati</taxon>
        <taxon>Pseudomonadota</taxon>
        <taxon>Alphaproteobacteria</taxon>
        <taxon>Hyphomicrobiales</taxon>
        <taxon>Rhizobiaceae</taxon>
        <taxon>Sinorhizobium/Ensifer group</taxon>
        <taxon>Sinorhizobium</taxon>
    </lineage>
</organism>
<dbReference type="EMBL" id="NWTC01000010">
    <property type="protein sequence ID" value="PDT46957.1"/>
    <property type="molecule type" value="Genomic_DNA"/>
</dbReference>
<proteinExistence type="predicted"/>
<dbReference type="InterPro" id="IPR047650">
    <property type="entry name" value="Transpos_IS110"/>
</dbReference>
<name>A0A2A6LXA2_RHIFR</name>
<evidence type="ECO:0000313" key="3">
    <source>
        <dbReference type="EMBL" id="PDT46957.1"/>
    </source>
</evidence>
<dbReference type="Proteomes" id="UP000220353">
    <property type="component" value="Unassembled WGS sequence"/>
</dbReference>
<sequence>MDEPLAVFVGIDVSKDRLDVHLRPSGETFCVSRKATGLDELIVRLATFPVALVVLEATGGFEAAALAGAGMPLCVVNPRQIRDFARAMGRLAKTDALDAEAIALFAERIRPEAKPLPAPEIGRFAELVARRRQIVEMLGMEANRRRRAADNHLAKKLDRHIAFLEKELAELDRDIGDGIKSSPVWREKEALLKSVPGIGDVTARTLLAEMPELGTIGRQQLAALAGVAPVNRDSGLMRGRRTIAGGRAAVRNVLYMAALVAIRHNPIFKAFYDRLTGRGRPKKVAIVAVIRKLLTVLNAILRDQKPWQNA</sequence>
<dbReference type="PANTHER" id="PTHR33055">
    <property type="entry name" value="TRANSPOSASE FOR INSERTION SEQUENCE ELEMENT IS1111A"/>
    <property type="match status" value="1"/>
</dbReference>
<accession>A0A2A6LXA2</accession>
<gene>
    <name evidence="3" type="ORF">CO661_14800</name>
</gene>
<dbReference type="GO" id="GO:0004803">
    <property type="term" value="F:transposase activity"/>
    <property type="evidence" value="ECO:0007669"/>
    <property type="project" value="InterPro"/>
</dbReference>
<evidence type="ECO:0000259" key="1">
    <source>
        <dbReference type="Pfam" id="PF01548"/>
    </source>
</evidence>
<dbReference type="GO" id="GO:0003677">
    <property type="term" value="F:DNA binding"/>
    <property type="evidence" value="ECO:0007669"/>
    <property type="project" value="InterPro"/>
</dbReference>
<dbReference type="Pfam" id="PF01548">
    <property type="entry name" value="DEDD_Tnp_IS110"/>
    <property type="match status" value="1"/>
</dbReference>
<dbReference type="RefSeq" id="WP_037470596.1">
    <property type="nucleotide sequence ID" value="NZ_NWTC01000010.1"/>
</dbReference>
<dbReference type="NCBIfam" id="NF033542">
    <property type="entry name" value="transpos_IS110"/>
    <property type="match status" value="1"/>
</dbReference>
<evidence type="ECO:0000313" key="4">
    <source>
        <dbReference type="Proteomes" id="UP000220353"/>
    </source>
</evidence>
<feature type="domain" description="Transposase IS110-like N-terminal" evidence="1">
    <location>
        <begin position="9"/>
        <end position="147"/>
    </location>
</feature>
<dbReference type="Pfam" id="PF02371">
    <property type="entry name" value="Transposase_20"/>
    <property type="match status" value="1"/>
</dbReference>
<dbReference type="InterPro" id="IPR002525">
    <property type="entry name" value="Transp_IS110-like_N"/>
</dbReference>
<dbReference type="PANTHER" id="PTHR33055:SF13">
    <property type="entry name" value="TRANSPOSASE"/>
    <property type="match status" value="1"/>
</dbReference>
<feature type="domain" description="Transposase IS116/IS110/IS902 C-terminal" evidence="2">
    <location>
        <begin position="190"/>
        <end position="272"/>
    </location>
</feature>